<feature type="transmembrane region" description="Helical" evidence="7">
    <location>
        <begin position="12"/>
        <end position="32"/>
    </location>
</feature>
<dbReference type="Proteomes" id="UP000184356">
    <property type="component" value="Unassembled WGS sequence"/>
</dbReference>
<evidence type="ECO:0000256" key="7">
    <source>
        <dbReference type="SAM" id="Phobius"/>
    </source>
</evidence>
<comment type="similarity">
    <text evidence="5">Belongs to the SAT4 family.</text>
</comment>
<keyword evidence="4 7" id="KW-0472">Membrane</keyword>
<feature type="compositionally biased region" description="Low complexity" evidence="6">
    <location>
        <begin position="281"/>
        <end position="298"/>
    </location>
</feature>
<evidence type="ECO:0000256" key="5">
    <source>
        <dbReference type="ARBA" id="ARBA00038359"/>
    </source>
</evidence>
<keyword evidence="10" id="KW-1185">Reference proteome</keyword>
<dbReference type="GO" id="GO:0016020">
    <property type="term" value="C:membrane"/>
    <property type="evidence" value="ECO:0007669"/>
    <property type="project" value="UniProtKB-SubCell"/>
</dbReference>
<feature type="transmembrane region" description="Helical" evidence="7">
    <location>
        <begin position="89"/>
        <end position="111"/>
    </location>
</feature>
<dbReference type="STRING" id="1036612.A0A1L9TSR3"/>
<dbReference type="InterPro" id="IPR052337">
    <property type="entry name" value="SAT4-like"/>
</dbReference>
<dbReference type="AlphaFoldDB" id="A0A1L9TSR3"/>
<evidence type="ECO:0000256" key="1">
    <source>
        <dbReference type="ARBA" id="ARBA00004141"/>
    </source>
</evidence>
<dbReference type="GeneID" id="63757580"/>
<dbReference type="InterPro" id="IPR049326">
    <property type="entry name" value="Rhodopsin_dom_fungi"/>
</dbReference>
<dbReference type="EMBL" id="KV878583">
    <property type="protein sequence ID" value="OJJ62479.1"/>
    <property type="molecule type" value="Genomic_DNA"/>
</dbReference>
<protein>
    <recommendedName>
        <fullName evidence="8">Rhodopsin domain-containing protein</fullName>
    </recommendedName>
</protein>
<feature type="domain" description="Rhodopsin" evidence="8">
    <location>
        <begin position="28"/>
        <end position="270"/>
    </location>
</feature>
<dbReference type="PANTHER" id="PTHR33048:SF113">
    <property type="entry name" value="INTEGRAL MEMBRANE PROTEIN-RELATED"/>
    <property type="match status" value="1"/>
</dbReference>
<proteinExistence type="inferred from homology"/>
<dbReference type="PANTHER" id="PTHR33048">
    <property type="entry name" value="PTH11-LIKE INTEGRAL MEMBRANE PROTEIN (AFU_ORTHOLOGUE AFUA_5G11245)"/>
    <property type="match status" value="1"/>
</dbReference>
<organism evidence="9 10">
    <name type="scientific">Aspergillus sydowii CBS 593.65</name>
    <dbReference type="NCBI Taxonomy" id="1036612"/>
    <lineage>
        <taxon>Eukaryota</taxon>
        <taxon>Fungi</taxon>
        <taxon>Dikarya</taxon>
        <taxon>Ascomycota</taxon>
        <taxon>Pezizomycotina</taxon>
        <taxon>Eurotiomycetes</taxon>
        <taxon>Eurotiomycetidae</taxon>
        <taxon>Eurotiales</taxon>
        <taxon>Aspergillaceae</taxon>
        <taxon>Aspergillus</taxon>
        <taxon>Aspergillus subgen. Nidulantes</taxon>
    </lineage>
</organism>
<feature type="region of interest" description="Disordered" evidence="6">
    <location>
        <begin position="279"/>
        <end position="304"/>
    </location>
</feature>
<accession>A0A1L9TSR3</accession>
<comment type="subcellular location">
    <subcellularLocation>
        <location evidence="1">Membrane</location>
        <topology evidence="1">Multi-pass membrane protein</topology>
    </subcellularLocation>
</comment>
<evidence type="ECO:0000256" key="3">
    <source>
        <dbReference type="ARBA" id="ARBA00022989"/>
    </source>
</evidence>
<dbReference type="VEuPathDB" id="FungiDB:ASPSYDRAFT_145253"/>
<feature type="transmembrane region" description="Helical" evidence="7">
    <location>
        <begin position="44"/>
        <end position="69"/>
    </location>
</feature>
<dbReference type="Pfam" id="PF20684">
    <property type="entry name" value="Fung_rhodopsin"/>
    <property type="match status" value="1"/>
</dbReference>
<feature type="transmembrane region" description="Helical" evidence="7">
    <location>
        <begin position="123"/>
        <end position="152"/>
    </location>
</feature>
<name>A0A1L9TSR3_9EURO</name>
<evidence type="ECO:0000313" key="9">
    <source>
        <dbReference type="EMBL" id="OJJ62479.1"/>
    </source>
</evidence>
<evidence type="ECO:0000256" key="4">
    <source>
        <dbReference type="ARBA" id="ARBA00023136"/>
    </source>
</evidence>
<evidence type="ECO:0000256" key="2">
    <source>
        <dbReference type="ARBA" id="ARBA00022692"/>
    </source>
</evidence>
<dbReference type="OrthoDB" id="3923077at2759"/>
<dbReference type="RefSeq" id="XP_040706285.1">
    <property type="nucleotide sequence ID" value="XM_040841507.1"/>
</dbReference>
<keyword evidence="3 7" id="KW-1133">Transmembrane helix</keyword>
<feature type="transmembrane region" description="Helical" evidence="7">
    <location>
        <begin position="172"/>
        <end position="195"/>
    </location>
</feature>
<evidence type="ECO:0000313" key="10">
    <source>
        <dbReference type="Proteomes" id="UP000184356"/>
    </source>
</evidence>
<evidence type="ECO:0000256" key="6">
    <source>
        <dbReference type="SAM" id="MobiDB-lite"/>
    </source>
</evidence>
<feature type="transmembrane region" description="Helical" evidence="7">
    <location>
        <begin position="245"/>
        <end position="265"/>
    </location>
</feature>
<feature type="region of interest" description="Disordered" evidence="6">
    <location>
        <begin position="333"/>
        <end position="374"/>
    </location>
</feature>
<feature type="compositionally biased region" description="Polar residues" evidence="6">
    <location>
        <begin position="345"/>
        <end position="362"/>
    </location>
</feature>
<keyword evidence="2 7" id="KW-0812">Transmembrane</keyword>
<feature type="transmembrane region" description="Helical" evidence="7">
    <location>
        <begin position="207"/>
        <end position="225"/>
    </location>
</feature>
<evidence type="ECO:0000259" key="8">
    <source>
        <dbReference type="Pfam" id="PF20684"/>
    </source>
</evidence>
<sequence>MPGTDDRTADIRAVFIVFIPLVCLFTTLRCYVRGWVVKAFGWDDGLMILAFVLYITGCALVIPGTYNGFGHKLTDLSTQQGATAMKYSWLYQVFYVVSTGVCKISVCVFLIRITVRPLHLRLLYAMLVFISIHSIVYLITYFTICHPFVYFWSQLLPGAKGSCLDIVPKKAIINTTAAALCLIDIVMGIVIPFLVVHKLQMPKVTKFSVMGIMGLGCLATVALLLRFPYLITYADGDPLYTSVDIIIWAYVEVSLNIFAGNLATLGPLLRTWFRAHADTDTTPTPGQRQQQQQQQQQRGRPRGVWDFSFPLSTLDETVGSRFRPDKPCVMVTQVRSQRRSETHDANNSQEELTAEGRSTSAGSGRELGQGIYRTTEVMQTSDVESVVAGERV</sequence>
<reference evidence="10" key="1">
    <citation type="journal article" date="2017" name="Genome Biol.">
        <title>Comparative genomics reveals high biological diversity and specific adaptations in the industrially and medically important fungal genus Aspergillus.</title>
        <authorList>
            <person name="de Vries R.P."/>
            <person name="Riley R."/>
            <person name="Wiebenga A."/>
            <person name="Aguilar-Osorio G."/>
            <person name="Amillis S."/>
            <person name="Uchima C.A."/>
            <person name="Anderluh G."/>
            <person name="Asadollahi M."/>
            <person name="Askin M."/>
            <person name="Barry K."/>
            <person name="Battaglia E."/>
            <person name="Bayram O."/>
            <person name="Benocci T."/>
            <person name="Braus-Stromeyer S.A."/>
            <person name="Caldana C."/>
            <person name="Canovas D."/>
            <person name="Cerqueira G.C."/>
            <person name="Chen F."/>
            <person name="Chen W."/>
            <person name="Choi C."/>
            <person name="Clum A."/>
            <person name="Dos Santos R.A."/>
            <person name="Damasio A.R."/>
            <person name="Diallinas G."/>
            <person name="Emri T."/>
            <person name="Fekete E."/>
            <person name="Flipphi M."/>
            <person name="Freyberg S."/>
            <person name="Gallo A."/>
            <person name="Gournas C."/>
            <person name="Habgood R."/>
            <person name="Hainaut M."/>
            <person name="Harispe M.L."/>
            <person name="Henrissat B."/>
            <person name="Hilden K.S."/>
            <person name="Hope R."/>
            <person name="Hossain A."/>
            <person name="Karabika E."/>
            <person name="Karaffa L."/>
            <person name="Karanyi Z."/>
            <person name="Krasevec N."/>
            <person name="Kuo A."/>
            <person name="Kusch H."/>
            <person name="LaButti K."/>
            <person name="Lagendijk E.L."/>
            <person name="Lapidus A."/>
            <person name="Levasseur A."/>
            <person name="Lindquist E."/>
            <person name="Lipzen A."/>
            <person name="Logrieco A.F."/>
            <person name="MacCabe A."/>
            <person name="Maekelae M.R."/>
            <person name="Malavazi I."/>
            <person name="Melin P."/>
            <person name="Meyer V."/>
            <person name="Mielnichuk N."/>
            <person name="Miskei M."/>
            <person name="Molnar A.P."/>
            <person name="Mule G."/>
            <person name="Ngan C.Y."/>
            <person name="Orejas M."/>
            <person name="Orosz E."/>
            <person name="Ouedraogo J.P."/>
            <person name="Overkamp K.M."/>
            <person name="Park H.-S."/>
            <person name="Perrone G."/>
            <person name="Piumi F."/>
            <person name="Punt P.J."/>
            <person name="Ram A.F."/>
            <person name="Ramon A."/>
            <person name="Rauscher S."/>
            <person name="Record E."/>
            <person name="Riano-Pachon D.M."/>
            <person name="Robert V."/>
            <person name="Roehrig J."/>
            <person name="Ruller R."/>
            <person name="Salamov A."/>
            <person name="Salih N.S."/>
            <person name="Samson R.A."/>
            <person name="Sandor E."/>
            <person name="Sanguinetti M."/>
            <person name="Schuetze T."/>
            <person name="Sepcic K."/>
            <person name="Shelest E."/>
            <person name="Sherlock G."/>
            <person name="Sophianopoulou V."/>
            <person name="Squina F.M."/>
            <person name="Sun H."/>
            <person name="Susca A."/>
            <person name="Todd R.B."/>
            <person name="Tsang A."/>
            <person name="Unkles S.E."/>
            <person name="van de Wiele N."/>
            <person name="van Rossen-Uffink D."/>
            <person name="Oliveira J.V."/>
            <person name="Vesth T.C."/>
            <person name="Visser J."/>
            <person name="Yu J.-H."/>
            <person name="Zhou M."/>
            <person name="Andersen M.R."/>
            <person name="Archer D.B."/>
            <person name="Baker S.E."/>
            <person name="Benoit I."/>
            <person name="Brakhage A.A."/>
            <person name="Braus G.H."/>
            <person name="Fischer R."/>
            <person name="Frisvad J.C."/>
            <person name="Goldman G.H."/>
            <person name="Houbraken J."/>
            <person name="Oakley B."/>
            <person name="Pocsi I."/>
            <person name="Scazzocchio C."/>
            <person name="Seiboth B."/>
            <person name="vanKuyk P.A."/>
            <person name="Wortman J."/>
            <person name="Dyer P.S."/>
            <person name="Grigoriev I.V."/>
        </authorList>
    </citation>
    <scope>NUCLEOTIDE SEQUENCE [LARGE SCALE GENOMIC DNA]</scope>
    <source>
        <strain evidence="10">CBS 593.65</strain>
    </source>
</reference>
<gene>
    <name evidence="9" type="ORF">ASPSYDRAFT_145253</name>
</gene>